<keyword evidence="2" id="KW-0812">Transmembrane</keyword>
<accession>A0A4Q5M5X1</accession>
<evidence type="ECO:0000256" key="2">
    <source>
        <dbReference type="SAM" id="Phobius"/>
    </source>
</evidence>
<dbReference type="InterPro" id="IPR036514">
    <property type="entry name" value="SGNH_hydro_sf"/>
</dbReference>
<comment type="caution">
    <text evidence="5">The sequence shown here is derived from an EMBL/GenBank/DDBJ whole genome shotgun (WGS) entry which is preliminary data.</text>
</comment>
<dbReference type="InterPro" id="IPR026444">
    <property type="entry name" value="Secre_tail"/>
</dbReference>
<dbReference type="InterPro" id="IPR005181">
    <property type="entry name" value="SASA"/>
</dbReference>
<protein>
    <submittedName>
        <fullName evidence="5">T9SS type A sorting domain-containing protein</fullName>
    </submittedName>
</protein>
<feature type="domain" description="Secretion system C-terminal sorting" evidence="4">
    <location>
        <begin position="603"/>
        <end position="675"/>
    </location>
</feature>
<keyword evidence="6" id="KW-1185">Reference proteome</keyword>
<evidence type="ECO:0000259" key="4">
    <source>
        <dbReference type="Pfam" id="PF18962"/>
    </source>
</evidence>
<dbReference type="AlphaFoldDB" id="A0A4Q5M5X1"/>
<reference evidence="5 6" key="1">
    <citation type="submission" date="2019-02" db="EMBL/GenBank/DDBJ databases">
        <title>Bacterial novel species Emticicia sp. 17J42-9 isolated from soil.</title>
        <authorList>
            <person name="Jung H.-Y."/>
        </authorList>
    </citation>
    <scope>NUCLEOTIDE SEQUENCE [LARGE SCALE GENOMIC DNA]</scope>
    <source>
        <strain evidence="5 6">17J42-9</strain>
    </source>
</reference>
<dbReference type="EMBL" id="SEWF01000003">
    <property type="protein sequence ID" value="RYU97297.1"/>
    <property type="molecule type" value="Genomic_DNA"/>
</dbReference>
<gene>
    <name evidence="5" type="ORF">EWM59_03160</name>
</gene>
<name>A0A4Q5M5X1_9BACT</name>
<dbReference type="SUPFAM" id="SSF52266">
    <property type="entry name" value="SGNH hydrolase"/>
    <property type="match status" value="1"/>
</dbReference>
<dbReference type="Pfam" id="PF03629">
    <property type="entry name" value="SASA"/>
    <property type="match status" value="1"/>
</dbReference>
<dbReference type="GO" id="GO:0016788">
    <property type="term" value="F:hydrolase activity, acting on ester bonds"/>
    <property type="evidence" value="ECO:0007669"/>
    <property type="project" value="UniProtKB-ARBA"/>
</dbReference>
<proteinExistence type="predicted"/>
<keyword evidence="1" id="KW-0378">Hydrolase</keyword>
<evidence type="ECO:0000259" key="3">
    <source>
        <dbReference type="Pfam" id="PF03629"/>
    </source>
</evidence>
<sequence>MNKITICIQKLRFVQFLMVGQTFFILGFILSVLPTFLHAQAVIYDEFPISAQIYQRDDLNSGTVTIKGRLYTEGFTDVAVIAKKDKKDIYYKKQKLTFQPGDLLNAPFLFQPIVTAGLVEYEFYFYAFRGKDSVLVREASQVLCGDNVIIYGQSNAEANDVTELAKFKDEFKYGRTTFANFQTNDYSWFPTMKWNYYMSGLIGLEIQRQLIEKFKVPIGIINGAVGNKSIDELMIRNEKNHEDIQYYYGQMLKKANKVGLSKTARIFIWRQGESEAFEAKRAEVYPAKFTQLRKQILEDYPGVKKIYVFQNNIYWTDNNKAGDLRDFQRNVNQLYPDCEGISTIGTPGFDGLHYSYEGYLLNGQEVSRLIAKDFMNSTDTLEVRTPNIKKAYFSDNRDSLILEFDKNQKMQFPTNGIIKNNGGQAFLKDYIYLDGVGGKIVNGTAIGNKIFLKLGEASNAKQVTYCPDNFTLNSESLMGIPYLKNSRGLRAFTFKNFPITLHVNTPKPLLSAKWSGGTIKRVNLEWAQQNNLLYAIEKSVGAANNFVKIATTTEGLYWDFKVKKGIKYYYRLNIDDEIFSNIMEVSVPLELSGLIQSDDELVIYPNPVEKGNDLNITIQSDVEEIVLSNNVGNIVQKIPVNGEKITIPTSKLNPGVYILEGIGNENRKIIKKIIID</sequence>
<dbReference type="OrthoDB" id="926075at2"/>
<dbReference type="Gene3D" id="3.40.50.1110">
    <property type="entry name" value="SGNH hydrolase"/>
    <property type="match status" value="1"/>
</dbReference>
<dbReference type="Pfam" id="PF18962">
    <property type="entry name" value="Por_Secre_tail"/>
    <property type="match status" value="1"/>
</dbReference>
<evidence type="ECO:0000313" key="5">
    <source>
        <dbReference type="EMBL" id="RYU97297.1"/>
    </source>
</evidence>
<evidence type="ECO:0000256" key="1">
    <source>
        <dbReference type="ARBA" id="ARBA00022801"/>
    </source>
</evidence>
<keyword evidence="2" id="KW-1133">Transmembrane helix</keyword>
<organism evidence="5 6">
    <name type="scientific">Emticicia agri</name>
    <dbReference type="NCBI Taxonomy" id="2492393"/>
    <lineage>
        <taxon>Bacteria</taxon>
        <taxon>Pseudomonadati</taxon>
        <taxon>Bacteroidota</taxon>
        <taxon>Cytophagia</taxon>
        <taxon>Cytophagales</taxon>
        <taxon>Leadbetterellaceae</taxon>
        <taxon>Emticicia</taxon>
    </lineage>
</organism>
<feature type="domain" description="Sialate O-acetylesterase" evidence="3">
    <location>
        <begin position="210"/>
        <end position="367"/>
    </location>
</feature>
<feature type="transmembrane region" description="Helical" evidence="2">
    <location>
        <begin position="12"/>
        <end position="33"/>
    </location>
</feature>
<keyword evidence="2" id="KW-0472">Membrane</keyword>
<dbReference type="Proteomes" id="UP000293162">
    <property type="component" value="Unassembled WGS sequence"/>
</dbReference>
<dbReference type="NCBIfam" id="TIGR04183">
    <property type="entry name" value="Por_Secre_tail"/>
    <property type="match status" value="1"/>
</dbReference>
<evidence type="ECO:0000313" key="6">
    <source>
        <dbReference type="Proteomes" id="UP000293162"/>
    </source>
</evidence>